<feature type="non-terminal residue" evidence="2">
    <location>
        <position position="34"/>
    </location>
</feature>
<protein>
    <submittedName>
        <fullName evidence="2">Uncharacterized protein</fullName>
    </submittedName>
</protein>
<sequence>SSPTSRARSSRSWPRTPAGSSTTSRSSASGPRPL</sequence>
<accession>A0A6J4SPK1</accession>
<organism evidence="2">
    <name type="scientific">uncultured Rubrobacteraceae bacterium</name>
    <dbReference type="NCBI Taxonomy" id="349277"/>
    <lineage>
        <taxon>Bacteria</taxon>
        <taxon>Bacillati</taxon>
        <taxon>Actinomycetota</taxon>
        <taxon>Rubrobacteria</taxon>
        <taxon>Rubrobacterales</taxon>
        <taxon>Rubrobacteraceae</taxon>
        <taxon>environmental samples</taxon>
    </lineage>
</organism>
<feature type="region of interest" description="Disordered" evidence="1">
    <location>
        <begin position="1"/>
        <end position="34"/>
    </location>
</feature>
<reference evidence="2" key="1">
    <citation type="submission" date="2020-02" db="EMBL/GenBank/DDBJ databases">
        <authorList>
            <person name="Meier V. D."/>
        </authorList>
    </citation>
    <scope>NUCLEOTIDE SEQUENCE</scope>
    <source>
        <strain evidence="2">AVDCRST_MAG05</strain>
    </source>
</reference>
<evidence type="ECO:0000256" key="1">
    <source>
        <dbReference type="SAM" id="MobiDB-lite"/>
    </source>
</evidence>
<proteinExistence type="predicted"/>
<dbReference type="AlphaFoldDB" id="A0A6J4SPK1"/>
<gene>
    <name evidence="2" type="ORF">AVDCRST_MAG05-2437</name>
</gene>
<evidence type="ECO:0000313" key="2">
    <source>
        <dbReference type="EMBL" id="CAA9500947.1"/>
    </source>
</evidence>
<dbReference type="EMBL" id="CADCVM010000264">
    <property type="protein sequence ID" value="CAA9500947.1"/>
    <property type="molecule type" value="Genomic_DNA"/>
</dbReference>
<name>A0A6J4SPK1_9ACTN</name>
<feature type="non-terminal residue" evidence="2">
    <location>
        <position position="1"/>
    </location>
</feature>